<sequence length="85" mass="10223">MISREQKFQIRIVKEKIKNPKLNHSPQQLVHVGLVFQSTLLISHLFSMIQISRNWLNKQKNIHHSIRWLNRTVSLNLINRRLFQS</sequence>
<proteinExistence type="evidence at transcript level"/>
<accession>I3S187</accession>
<organism evidence="1">
    <name type="scientific">Medicago truncatula</name>
    <name type="common">Barrel medic</name>
    <name type="synonym">Medicago tribuloides</name>
    <dbReference type="NCBI Taxonomy" id="3880"/>
    <lineage>
        <taxon>Eukaryota</taxon>
        <taxon>Viridiplantae</taxon>
        <taxon>Streptophyta</taxon>
        <taxon>Embryophyta</taxon>
        <taxon>Tracheophyta</taxon>
        <taxon>Spermatophyta</taxon>
        <taxon>Magnoliopsida</taxon>
        <taxon>eudicotyledons</taxon>
        <taxon>Gunneridae</taxon>
        <taxon>Pentapetalae</taxon>
        <taxon>rosids</taxon>
        <taxon>fabids</taxon>
        <taxon>Fabales</taxon>
        <taxon>Fabaceae</taxon>
        <taxon>Papilionoideae</taxon>
        <taxon>50 kb inversion clade</taxon>
        <taxon>NPAAA clade</taxon>
        <taxon>Hologalegina</taxon>
        <taxon>IRL clade</taxon>
        <taxon>Trifolieae</taxon>
        <taxon>Medicago</taxon>
    </lineage>
</organism>
<protein>
    <submittedName>
        <fullName evidence="1">Uncharacterized protein</fullName>
    </submittedName>
</protein>
<name>I3S187_MEDTR</name>
<evidence type="ECO:0000313" key="1">
    <source>
        <dbReference type="EMBL" id="AFK34029.1"/>
    </source>
</evidence>
<dbReference type="AlphaFoldDB" id="I3S187"/>
<dbReference type="EMBL" id="BT134234">
    <property type="protein sequence ID" value="AFK34029.1"/>
    <property type="molecule type" value="mRNA"/>
</dbReference>
<reference evidence="1" key="1">
    <citation type="submission" date="2012-05" db="EMBL/GenBank/DDBJ databases">
        <authorList>
            <person name="Krishnakumar V."/>
            <person name="Cheung F."/>
            <person name="Xiao Y."/>
            <person name="Chan A."/>
            <person name="Moskal W.A."/>
            <person name="Town C.D."/>
        </authorList>
    </citation>
    <scope>NUCLEOTIDE SEQUENCE</scope>
</reference>